<evidence type="ECO:0000313" key="3">
    <source>
        <dbReference type="Proteomes" id="UP001159427"/>
    </source>
</evidence>
<dbReference type="PANTHER" id="PTHR10704">
    <property type="entry name" value="CARBOHYDRATE SULFOTRANSFERASE"/>
    <property type="match status" value="1"/>
</dbReference>
<dbReference type="PANTHER" id="PTHR10704:SF44">
    <property type="entry name" value="LD35051P-RELATED"/>
    <property type="match status" value="1"/>
</dbReference>
<comment type="caution">
    <text evidence="2">The sequence shown here is derived from an EMBL/GenBank/DDBJ whole genome shotgun (WGS) entry which is preliminary data.</text>
</comment>
<organism evidence="2 3">
    <name type="scientific">Porites evermanni</name>
    <dbReference type="NCBI Taxonomy" id="104178"/>
    <lineage>
        <taxon>Eukaryota</taxon>
        <taxon>Metazoa</taxon>
        <taxon>Cnidaria</taxon>
        <taxon>Anthozoa</taxon>
        <taxon>Hexacorallia</taxon>
        <taxon>Scleractinia</taxon>
        <taxon>Fungiina</taxon>
        <taxon>Poritidae</taxon>
        <taxon>Porites</taxon>
    </lineage>
</organism>
<dbReference type="EMBL" id="CALNXI010004747">
    <property type="protein sequence ID" value="CAH3196393.1"/>
    <property type="molecule type" value="Genomic_DNA"/>
</dbReference>
<dbReference type="InterPro" id="IPR051135">
    <property type="entry name" value="Gal/GlcNAc/GalNAc_ST"/>
</dbReference>
<dbReference type="SUPFAM" id="SSF52540">
    <property type="entry name" value="P-loop containing nucleoside triphosphate hydrolases"/>
    <property type="match status" value="1"/>
</dbReference>
<feature type="domain" description="Sulfotransferase" evidence="1">
    <location>
        <begin position="35"/>
        <end position="151"/>
    </location>
</feature>
<dbReference type="InterPro" id="IPR027417">
    <property type="entry name" value="P-loop_NTPase"/>
</dbReference>
<reference evidence="2 3" key="1">
    <citation type="submission" date="2022-05" db="EMBL/GenBank/DDBJ databases">
        <authorList>
            <consortium name="Genoscope - CEA"/>
            <person name="William W."/>
        </authorList>
    </citation>
    <scope>NUCLEOTIDE SEQUENCE [LARGE SCALE GENOMIC DNA]</scope>
</reference>
<accession>A0ABN8SYD3</accession>
<keyword evidence="3" id="KW-1185">Reference proteome</keyword>
<evidence type="ECO:0000259" key="1">
    <source>
        <dbReference type="Pfam" id="PF00685"/>
    </source>
</evidence>
<dbReference type="InterPro" id="IPR000863">
    <property type="entry name" value="Sulfotransferase_dom"/>
</dbReference>
<dbReference type="Gene3D" id="3.40.50.300">
    <property type="entry name" value="P-loop containing nucleotide triphosphate hydrolases"/>
    <property type="match status" value="1"/>
</dbReference>
<evidence type="ECO:0000313" key="2">
    <source>
        <dbReference type="EMBL" id="CAH3196393.1"/>
    </source>
</evidence>
<name>A0ABN8SYD3_9CNID</name>
<protein>
    <recommendedName>
        <fullName evidence="1">Sulfotransferase domain-containing protein</fullName>
    </recommendedName>
</protein>
<gene>
    <name evidence="2" type="ORF">PEVE_00032534</name>
</gene>
<proteinExistence type="predicted"/>
<dbReference type="Pfam" id="PF00685">
    <property type="entry name" value="Sulfotransfer_1"/>
    <property type="match status" value="1"/>
</dbReference>
<dbReference type="Proteomes" id="UP001159427">
    <property type="component" value="Unassembled WGS sequence"/>
</dbReference>
<sequence>MEEVCKFQYSFSVVKVLSHRVPNQSIASLLSMCAKTKPEPCKVIHLVRDPRALILSQMKLNFMRRSKLKNGKLQTQDILKHTQRICNRIDHNLLEIKNLSADLLHLYKVLRYEDLVLDLENTTRNLFTFAKIPMKMEISDWIKTNTKASSVPYPRKPYSPYSTHRNASTLVDNCKRELSGNDKHFIERYCMSVMKILGYLPSKETREFQRYFTS</sequence>